<dbReference type="Proteomes" id="UP001497602">
    <property type="component" value="Unassembled WGS sequence"/>
</dbReference>
<evidence type="ECO:0000313" key="1">
    <source>
        <dbReference type="EMBL" id="CAL2108653.1"/>
    </source>
</evidence>
<accession>A0ABM9PS50</accession>
<evidence type="ECO:0000313" key="2">
    <source>
        <dbReference type="Proteomes" id="UP001497602"/>
    </source>
</evidence>
<dbReference type="RefSeq" id="WP_348740249.1">
    <property type="nucleotide sequence ID" value="NZ_CAXJRC010000045.1"/>
</dbReference>
<gene>
    <name evidence="1" type="ORF">T190115A13A_80228</name>
</gene>
<sequence>MKLSKKNIQEWKLELSKQALEIGFRSFEDTHSDEQWIKDYENWTPEDVLREECFLL</sequence>
<name>A0ABM9PS50_9FLAO</name>
<protein>
    <submittedName>
        <fullName evidence="1">Uncharacterized protein</fullName>
    </submittedName>
</protein>
<comment type="caution">
    <text evidence="1">The sequence shown here is derived from an EMBL/GenBank/DDBJ whole genome shotgun (WGS) entry which is preliminary data.</text>
</comment>
<dbReference type="EMBL" id="CAXJRC010000045">
    <property type="protein sequence ID" value="CAL2108653.1"/>
    <property type="molecule type" value="Genomic_DNA"/>
</dbReference>
<reference evidence="1 2" key="1">
    <citation type="submission" date="2024-05" db="EMBL/GenBank/DDBJ databases">
        <authorList>
            <person name="Duchaud E."/>
        </authorList>
    </citation>
    <scope>NUCLEOTIDE SEQUENCE [LARGE SCALE GENOMIC DNA]</scope>
    <source>
        <strain evidence="1">Ena-SAMPLE-TAB-13-05-2024-13:56:06:370-140305</strain>
    </source>
</reference>
<organism evidence="1 2">
    <name type="scientific">Tenacibaculum vairaonense</name>
    <dbReference type="NCBI Taxonomy" id="3137860"/>
    <lineage>
        <taxon>Bacteria</taxon>
        <taxon>Pseudomonadati</taxon>
        <taxon>Bacteroidota</taxon>
        <taxon>Flavobacteriia</taxon>
        <taxon>Flavobacteriales</taxon>
        <taxon>Flavobacteriaceae</taxon>
        <taxon>Tenacibaculum</taxon>
    </lineage>
</organism>
<keyword evidence="2" id="KW-1185">Reference proteome</keyword>
<proteinExistence type="predicted"/>